<evidence type="ECO:0000313" key="4">
    <source>
        <dbReference type="EMBL" id="GAA2009084.1"/>
    </source>
</evidence>
<comment type="caution">
    <text evidence="4">The sequence shown here is derived from an EMBL/GenBank/DDBJ whole genome shotgun (WGS) entry which is preliminary data.</text>
</comment>
<dbReference type="InterPro" id="IPR036568">
    <property type="entry name" value="GGCT-like_sf"/>
</dbReference>
<feature type="domain" description="Gamma-glutamylcyclotransferase AIG2-like" evidence="3">
    <location>
        <begin position="25"/>
        <end position="121"/>
    </location>
</feature>
<reference evidence="4 5" key="1">
    <citation type="journal article" date="2019" name="Int. J. Syst. Evol. Microbiol.">
        <title>The Global Catalogue of Microorganisms (GCM) 10K type strain sequencing project: providing services to taxonomists for standard genome sequencing and annotation.</title>
        <authorList>
            <consortium name="The Broad Institute Genomics Platform"/>
            <consortium name="The Broad Institute Genome Sequencing Center for Infectious Disease"/>
            <person name="Wu L."/>
            <person name="Ma J."/>
        </authorList>
    </citation>
    <scope>NUCLEOTIDE SEQUENCE [LARGE SCALE GENOMIC DNA]</scope>
    <source>
        <strain evidence="4 5">JCM 15313</strain>
    </source>
</reference>
<dbReference type="Proteomes" id="UP001501585">
    <property type="component" value="Unassembled WGS sequence"/>
</dbReference>
<protein>
    <recommendedName>
        <fullName evidence="2">Putative gamma-glutamylcyclotransferase</fullName>
    </recommendedName>
</protein>
<evidence type="ECO:0000259" key="3">
    <source>
        <dbReference type="Pfam" id="PF06094"/>
    </source>
</evidence>
<name>A0ABN2THJ4_9ACTN</name>
<evidence type="ECO:0000256" key="2">
    <source>
        <dbReference type="ARBA" id="ARBA00030602"/>
    </source>
</evidence>
<keyword evidence="1" id="KW-0808">Transferase</keyword>
<dbReference type="Gene3D" id="3.10.490.10">
    <property type="entry name" value="Gamma-glutamyl cyclotransferase-like"/>
    <property type="match status" value="1"/>
</dbReference>
<evidence type="ECO:0000256" key="1">
    <source>
        <dbReference type="ARBA" id="ARBA00022679"/>
    </source>
</evidence>
<dbReference type="RefSeq" id="WP_344164537.1">
    <property type="nucleotide sequence ID" value="NZ_BAAAPC010000019.1"/>
</dbReference>
<accession>A0ABN2THJ4</accession>
<dbReference type="InterPro" id="IPR045038">
    <property type="entry name" value="AIG2-like"/>
</dbReference>
<proteinExistence type="predicted"/>
<dbReference type="CDD" id="cd06661">
    <property type="entry name" value="GGCT_like"/>
    <property type="match status" value="1"/>
</dbReference>
<gene>
    <name evidence="4" type="ORF">GCM10009799_41140</name>
</gene>
<dbReference type="SUPFAM" id="SSF110857">
    <property type="entry name" value="Gamma-glutamyl cyclotransferase-like"/>
    <property type="match status" value="1"/>
</dbReference>
<keyword evidence="5" id="KW-1185">Reference proteome</keyword>
<sequence length="149" mass="16231">MVLPPPRGGGASIDVARGPKAGDALFSYGTLMFPEIRIALLGRTVRCRPAAVCGWRAAALKGRPYPGLVAAADATTEGVVILGLSGLDWKTIDRFEGPEYLCRLLDLAGGGTAWAYLWLDPSVVCDDNWDPRRFGRDTLRTYLTAWYEQ</sequence>
<dbReference type="InterPro" id="IPR009288">
    <property type="entry name" value="AIG2-like_dom"/>
</dbReference>
<dbReference type="InterPro" id="IPR013024">
    <property type="entry name" value="GGCT-like"/>
</dbReference>
<evidence type="ECO:0000313" key="5">
    <source>
        <dbReference type="Proteomes" id="UP001501585"/>
    </source>
</evidence>
<organism evidence="4 5">
    <name type="scientific">Nocardiopsis rhodophaea</name>
    <dbReference type="NCBI Taxonomy" id="280238"/>
    <lineage>
        <taxon>Bacteria</taxon>
        <taxon>Bacillati</taxon>
        <taxon>Actinomycetota</taxon>
        <taxon>Actinomycetes</taxon>
        <taxon>Streptosporangiales</taxon>
        <taxon>Nocardiopsidaceae</taxon>
        <taxon>Nocardiopsis</taxon>
    </lineage>
</organism>
<dbReference type="PANTHER" id="PTHR31544:SF2">
    <property type="entry name" value="AIG2-LIKE PROTEIN D"/>
    <property type="match status" value="1"/>
</dbReference>
<dbReference type="PANTHER" id="PTHR31544">
    <property type="entry name" value="AIG2-LIKE PROTEIN D"/>
    <property type="match status" value="1"/>
</dbReference>
<dbReference type="Pfam" id="PF06094">
    <property type="entry name" value="GGACT"/>
    <property type="match status" value="1"/>
</dbReference>
<dbReference type="EMBL" id="BAAAPC010000019">
    <property type="protein sequence ID" value="GAA2009084.1"/>
    <property type="molecule type" value="Genomic_DNA"/>
</dbReference>